<name>A0A5D3YDB2_9PROT</name>
<organism evidence="1 2">
    <name type="scientific">Nitrosomonas communis</name>
    <dbReference type="NCBI Taxonomy" id="44574"/>
    <lineage>
        <taxon>Bacteria</taxon>
        <taxon>Pseudomonadati</taxon>
        <taxon>Pseudomonadota</taxon>
        <taxon>Betaproteobacteria</taxon>
        <taxon>Nitrosomonadales</taxon>
        <taxon>Nitrosomonadaceae</taxon>
        <taxon>Nitrosomonas</taxon>
    </lineage>
</organism>
<protein>
    <submittedName>
        <fullName evidence="1">Uncharacterized protein</fullName>
    </submittedName>
</protein>
<evidence type="ECO:0000313" key="2">
    <source>
        <dbReference type="Proteomes" id="UP000324176"/>
    </source>
</evidence>
<dbReference type="EMBL" id="VNHT01000034">
    <property type="protein sequence ID" value="TYP86068.1"/>
    <property type="molecule type" value="Genomic_DNA"/>
</dbReference>
<dbReference type="AlphaFoldDB" id="A0A5D3YDB2"/>
<comment type="caution">
    <text evidence="1">The sequence shown here is derived from an EMBL/GenBank/DDBJ whole genome shotgun (WGS) entry which is preliminary data.</text>
</comment>
<evidence type="ECO:0000313" key="1">
    <source>
        <dbReference type="EMBL" id="TYP86068.1"/>
    </source>
</evidence>
<proteinExistence type="predicted"/>
<gene>
    <name evidence="1" type="ORF">BCL69_103426</name>
</gene>
<dbReference type="Proteomes" id="UP000324176">
    <property type="component" value="Unassembled WGS sequence"/>
</dbReference>
<reference evidence="1 2" key="1">
    <citation type="submission" date="2019-07" db="EMBL/GenBank/DDBJ databases">
        <title>Active sludge and wastewater microbial communities from Klosterneuburg, Austria.</title>
        <authorList>
            <person name="Wagner M."/>
        </authorList>
    </citation>
    <scope>NUCLEOTIDE SEQUENCE [LARGE SCALE GENOMIC DNA]</scope>
    <source>
        <strain evidence="1 2">Nm2</strain>
    </source>
</reference>
<sequence length="48" mass="5475">MLESVVELGRPLQATIDPVFPDSVAIYIFSQYLEDQITDFSDLFASRH</sequence>
<accession>A0A5D3YDB2</accession>